<dbReference type="Gene3D" id="3.30.43.10">
    <property type="entry name" value="Uridine Diphospho-n-acetylenolpyruvylglucosamine Reductase, domain 2"/>
    <property type="match status" value="1"/>
</dbReference>
<dbReference type="GO" id="GO:0016491">
    <property type="term" value="F:oxidoreductase activity"/>
    <property type="evidence" value="ECO:0007669"/>
    <property type="project" value="UniProtKB-KW"/>
</dbReference>
<reference evidence="6" key="1">
    <citation type="submission" date="2016-10" db="EMBL/GenBank/DDBJ databases">
        <title>Sequence of Gallionella enrichment culture.</title>
        <authorList>
            <person name="Poehlein A."/>
            <person name="Muehling M."/>
            <person name="Daniel R."/>
        </authorList>
    </citation>
    <scope>NUCLEOTIDE SEQUENCE</scope>
</reference>
<dbReference type="PANTHER" id="PTHR42934">
    <property type="entry name" value="GLYCOLATE OXIDASE SUBUNIT GLCD"/>
    <property type="match status" value="1"/>
</dbReference>
<accession>A0A1J5SQD7</accession>
<name>A0A1J5SQD7_9ZZZZ</name>
<gene>
    <name evidence="6" type="ORF">GALL_140330</name>
</gene>
<dbReference type="SUPFAM" id="SSF55103">
    <property type="entry name" value="FAD-linked oxidases, C-terminal domain"/>
    <property type="match status" value="1"/>
</dbReference>
<dbReference type="Gene3D" id="1.10.45.10">
    <property type="entry name" value="Vanillyl-alcohol Oxidase, Chain A, domain 4"/>
    <property type="match status" value="1"/>
</dbReference>
<dbReference type="PROSITE" id="PS51387">
    <property type="entry name" value="FAD_PCMH"/>
    <property type="match status" value="1"/>
</dbReference>
<dbReference type="Gene3D" id="3.30.465.10">
    <property type="match status" value="1"/>
</dbReference>
<dbReference type="Pfam" id="PF02913">
    <property type="entry name" value="FAD-oxidase_C"/>
    <property type="match status" value="1"/>
</dbReference>
<keyword evidence="4 6" id="KW-0560">Oxidoreductase</keyword>
<evidence type="ECO:0000259" key="5">
    <source>
        <dbReference type="PROSITE" id="PS51387"/>
    </source>
</evidence>
<evidence type="ECO:0000256" key="2">
    <source>
        <dbReference type="ARBA" id="ARBA00022630"/>
    </source>
</evidence>
<dbReference type="InterPro" id="IPR016167">
    <property type="entry name" value="FAD-bd_PCMH_sub1"/>
</dbReference>
<protein>
    <submittedName>
        <fullName evidence="6">Putative FAD-linked oxidoreductase</fullName>
        <ecNumber evidence="6">1.-.-.-</ecNumber>
    </submittedName>
</protein>
<dbReference type="PANTHER" id="PTHR42934:SF1">
    <property type="entry name" value="GLYCOLATE OXIDASE SUBUNIT GLCD"/>
    <property type="match status" value="1"/>
</dbReference>
<evidence type="ECO:0000313" key="6">
    <source>
        <dbReference type="EMBL" id="OIR03852.1"/>
    </source>
</evidence>
<evidence type="ECO:0000256" key="4">
    <source>
        <dbReference type="ARBA" id="ARBA00023002"/>
    </source>
</evidence>
<feature type="domain" description="FAD-binding PCMH-type" evidence="5">
    <location>
        <begin position="54"/>
        <end position="232"/>
    </location>
</feature>
<comment type="cofactor">
    <cofactor evidence="1">
        <name>FAD</name>
        <dbReference type="ChEBI" id="CHEBI:57692"/>
    </cofactor>
</comment>
<comment type="caution">
    <text evidence="6">The sequence shown here is derived from an EMBL/GenBank/DDBJ whole genome shotgun (WGS) entry which is preliminary data.</text>
</comment>
<dbReference type="InterPro" id="IPR016169">
    <property type="entry name" value="FAD-bd_PCMH_sub2"/>
</dbReference>
<dbReference type="Pfam" id="PF01565">
    <property type="entry name" value="FAD_binding_4"/>
    <property type="match status" value="1"/>
</dbReference>
<keyword evidence="2" id="KW-0285">Flavoprotein</keyword>
<dbReference type="AlphaFoldDB" id="A0A1J5SQD7"/>
<dbReference type="EC" id="1.-.-.-" evidence="6"/>
<dbReference type="GO" id="GO:0071949">
    <property type="term" value="F:FAD binding"/>
    <property type="evidence" value="ECO:0007669"/>
    <property type="project" value="InterPro"/>
</dbReference>
<dbReference type="InterPro" id="IPR051914">
    <property type="entry name" value="FAD-linked_OxidoTrans_Type4"/>
</dbReference>
<keyword evidence="3" id="KW-0274">FAD</keyword>
<dbReference type="InterPro" id="IPR016171">
    <property type="entry name" value="Vanillyl_alc_oxidase_C-sub2"/>
</dbReference>
<dbReference type="InterPro" id="IPR016164">
    <property type="entry name" value="FAD-linked_Oxase-like_C"/>
</dbReference>
<evidence type="ECO:0000256" key="3">
    <source>
        <dbReference type="ARBA" id="ARBA00022827"/>
    </source>
</evidence>
<dbReference type="EMBL" id="MLJW01000062">
    <property type="protein sequence ID" value="OIR03852.1"/>
    <property type="molecule type" value="Genomic_DNA"/>
</dbReference>
<evidence type="ECO:0000256" key="1">
    <source>
        <dbReference type="ARBA" id="ARBA00001974"/>
    </source>
</evidence>
<dbReference type="SUPFAM" id="SSF56176">
    <property type="entry name" value="FAD-binding/transporter-associated domain-like"/>
    <property type="match status" value="1"/>
</dbReference>
<dbReference type="InterPro" id="IPR006094">
    <property type="entry name" value="Oxid_FAD_bind_N"/>
</dbReference>
<dbReference type="InterPro" id="IPR004113">
    <property type="entry name" value="FAD-bd_oxidored_4_C"/>
</dbReference>
<dbReference type="Gene3D" id="3.30.70.2740">
    <property type="match status" value="1"/>
</dbReference>
<dbReference type="InterPro" id="IPR036318">
    <property type="entry name" value="FAD-bd_PCMH-like_sf"/>
</dbReference>
<organism evidence="6">
    <name type="scientific">mine drainage metagenome</name>
    <dbReference type="NCBI Taxonomy" id="410659"/>
    <lineage>
        <taxon>unclassified sequences</taxon>
        <taxon>metagenomes</taxon>
        <taxon>ecological metagenomes</taxon>
    </lineage>
</organism>
<dbReference type="InterPro" id="IPR016166">
    <property type="entry name" value="FAD-bd_PCMH"/>
</dbReference>
<sequence>MTGEGMAERGASDAIDAIDVNAAIAALRRILPERGLLMSDEELRPYECDGLTAYRQMPLLVALPETEAQVVAVLRLCQEIGLPVVARGAGTGLSGGATPVRQGLVLSLAKFMRILEVDPVARTARVEPGVRNLAISEAAARFGLYYAPDPSSQIACTIGGNIAENSGGVHCLKYGLTVHNVLRLRVALIDGEVIEIGGGALDSPGFDLLALMIGSEGMLGVVLEATVKLTPKPLLAQVVMASFGDVVSAGNAVARIIAAGIIPAGLEMMDRAATAAVEAFVHAGYDLSAAAILLAESDGTPEEVAEEIAAMRAVLEAAGAGDVRVSADEAERLKFWAGRKAAFPAVGRITPDYMCMDGTIPRKRVAEMLTRIEEFSEEFGLRCANVFHAGDGNLHPLIMFDANIPGETERATGFGARILELSVEMGGTITGEHGVGIEKVRQMCVQFSMRELSLFQAIKAAFDPDALLNPGKAVPTPRRCSEYRLTGTPGAH</sequence>
<proteinExistence type="predicted"/>